<dbReference type="Pfam" id="PF14087">
    <property type="entry name" value="DUF4267"/>
    <property type="match status" value="1"/>
</dbReference>
<dbReference type="AlphaFoldDB" id="A0A8H5TC96"/>
<accession>A0A8H5TC96</accession>
<reference evidence="2 3" key="1">
    <citation type="submission" date="2020-05" db="EMBL/GenBank/DDBJ databases">
        <title>Identification and distribution of gene clusters putatively required for synthesis of sphingolipid metabolism inhibitors in phylogenetically diverse species of the filamentous fungus Fusarium.</title>
        <authorList>
            <person name="Kim H.-S."/>
            <person name="Busman M."/>
            <person name="Brown D.W."/>
            <person name="Divon H."/>
            <person name="Uhlig S."/>
            <person name="Proctor R.H."/>
        </authorList>
    </citation>
    <scope>NUCLEOTIDE SEQUENCE [LARGE SCALE GENOMIC DNA]</scope>
    <source>
        <strain evidence="2 3">NRRL 20693</strain>
    </source>
</reference>
<sequence>MGFSDVAIYTLGVACVVRSIMAFTNPQAEYKLNGLKHIPTSKNDPSSEPIYMLGIWELSIGILLIVYQMNSNLAGVTSLLGLMGLYKAGVGILLGKIGGSDNFGKIVGNIITTLALWSWALYLS</sequence>
<evidence type="ECO:0000256" key="1">
    <source>
        <dbReference type="SAM" id="Phobius"/>
    </source>
</evidence>
<keyword evidence="1" id="KW-0472">Membrane</keyword>
<dbReference type="InterPro" id="IPR025363">
    <property type="entry name" value="DUF4267"/>
</dbReference>
<keyword evidence="1" id="KW-0812">Transmembrane</keyword>
<dbReference type="Proteomes" id="UP000567885">
    <property type="component" value="Unassembled WGS sequence"/>
</dbReference>
<evidence type="ECO:0000313" key="2">
    <source>
        <dbReference type="EMBL" id="KAF5667041.1"/>
    </source>
</evidence>
<evidence type="ECO:0000313" key="3">
    <source>
        <dbReference type="Proteomes" id="UP000567885"/>
    </source>
</evidence>
<gene>
    <name evidence="2" type="ORF">FHETE_5742</name>
</gene>
<name>A0A8H5TC96_FUSHE</name>
<feature type="transmembrane region" description="Helical" evidence="1">
    <location>
        <begin position="106"/>
        <end position="123"/>
    </location>
</feature>
<organism evidence="2 3">
    <name type="scientific">Fusarium heterosporum</name>
    <dbReference type="NCBI Taxonomy" id="42747"/>
    <lineage>
        <taxon>Eukaryota</taxon>
        <taxon>Fungi</taxon>
        <taxon>Dikarya</taxon>
        <taxon>Ascomycota</taxon>
        <taxon>Pezizomycotina</taxon>
        <taxon>Sordariomycetes</taxon>
        <taxon>Hypocreomycetidae</taxon>
        <taxon>Hypocreales</taxon>
        <taxon>Nectriaceae</taxon>
        <taxon>Fusarium</taxon>
        <taxon>Fusarium heterosporum species complex</taxon>
    </lineage>
</organism>
<keyword evidence="1" id="KW-1133">Transmembrane helix</keyword>
<dbReference type="OrthoDB" id="5081179at2759"/>
<feature type="transmembrane region" description="Helical" evidence="1">
    <location>
        <begin position="73"/>
        <end position="94"/>
    </location>
</feature>
<keyword evidence="3" id="KW-1185">Reference proteome</keyword>
<protein>
    <submittedName>
        <fullName evidence="2">Gluconate 5-dehydrogenase</fullName>
    </submittedName>
</protein>
<dbReference type="EMBL" id="JAAGWQ010000103">
    <property type="protein sequence ID" value="KAF5667041.1"/>
    <property type="molecule type" value="Genomic_DNA"/>
</dbReference>
<feature type="transmembrane region" description="Helical" evidence="1">
    <location>
        <begin position="49"/>
        <end position="67"/>
    </location>
</feature>
<proteinExistence type="predicted"/>
<comment type="caution">
    <text evidence="2">The sequence shown here is derived from an EMBL/GenBank/DDBJ whole genome shotgun (WGS) entry which is preliminary data.</text>
</comment>